<evidence type="ECO:0000256" key="1">
    <source>
        <dbReference type="SAM" id="MobiDB-lite"/>
    </source>
</evidence>
<gene>
    <name evidence="3" type="primary">LOC124817609</name>
</gene>
<proteinExistence type="predicted"/>
<evidence type="ECO:0000313" key="2">
    <source>
        <dbReference type="Proteomes" id="UP001652625"/>
    </source>
</evidence>
<feature type="region of interest" description="Disordered" evidence="1">
    <location>
        <begin position="100"/>
        <end position="125"/>
    </location>
</feature>
<dbReference type="RefSeq" id="XP_065659436.1">
    <property type="nucleotide sequence ID" value="XM_065803364.1"/>
</dbReference>
<accession>A0ABM4CCN7</accession>
<name>A0ABM4CCN7_HYDVU</name>
<dbReference type="GeneID" id="124817609"/>
<reference evidence="3" key="1">
    <citation type="submission" date="2025-08" db="UniProtKB">
        <authorList>
            <consortium name="RefSeq"/>
        </authorList>
    </citation>
    <scope>IDENTIFICATION</scope>
</reference>
<protein>
    <submittedName>
        <fullName evidence="3">Uncharacterized protein LOC124817609 isoform X2</fullName>
    </submittedName>
</protein>
<organism evidence="2 3">
    <name type="scientific">Hydra vulgaris</name>
    <name type="common">Hydra</name>
    <name type="synonym">Hydra attenuata</name>
    <dbReference type="NCBI Taxonomy" id="6087"/>
    <lineage>
        <taxon>Eukaryota</taxon>
        <taxon>Metazoa</taxon>
        <taxon>Cnidaria</taxon>
        <taxon>Hydrozoa</taxon>
        <taxon>Hydroidolina</taxon>
        <taxon>Anthoathecata</taxon>
        <taxon>Aplanulata</taxon>
        <taxon>Hydridae</taxon>
        <taxon>Hydra</taxon>
    </lineage>
</organism>
<sequence length="319" mass="36062">MAVKMYIRAVWLENGEKIEGTAPECWAIENFLCWPSSLNVINCFNEMREPQANWHRFKLLKIKCRGDRELCDNFEFATTSDTQVESDSDYEEPLPFSLKRKQSKTKNNKQVSKQVSTPVTQVKKKKVPTLMHTPHVEAQDQQWQGFCKEKDDFNIVQSQGGACAFPQKRKELSLPETPLLNSLKRKATRKDASLSGKFPLTEEKFQKKVICALAEMKEMLAKALSANENNNNTNSPEVPCLNSLKSFSDYDCSLSDSQVKSEVVKKLSKIGGETIKKNTKNVMQRLMTNGLQSKFNMAGGKGKEKFEGTNICEVVVGKS</sequence>
<keyword evidence="2" id="KW-1185">Reference proteome</keyword>
<evidence type="ECO:0000313" key="3">
    <source>
        <dbReference type="RefSeq" id="XP_065659436.1"/>
    </source>
</evidence>
<dbReference type="Proteomes" id="UP001652625">
    <property type="component" value="Chromosome 08"/>
</dbReference>